<dbReference type="OrthoDB" id="1912561at2759"/>
<feature type="compositionally biased region" description="Polar residues" evidence="1">
    <location>
        <begin position="157"/>
        <end position="184"/>
    </location>
</feature>
<dbReference type="PANTHER" id="PTHR47481">
    <property type="match status" value="1"/>
</dbReference>
<feature type="compositionally biased region" description="Pro residues" evidence="1">
    <location>
        <begin position="135"/>
        <end position="151"/>
    </location>
</feature>
<organism evidence="2 3">
    <name type="scientific">Nyssa sinensis</name>
    <dbReference type="NCBI Taxonomy" id="561372"/>
    <lineage>
        <taxon>Eukaryota</taxon>
        <taxon>Viridiplantae</taxon>
        <taxon>Streptophyta</taxon>
        <taxon>Embryophyta</taxon>
        <taxon>Tracheophyta</taxon>
        <taxon>Spermatophyta</taxon>
        <taxon>Magnoliopsida</taxon>
        <taxon>eudicotyledons</taxon>
        <taxon>Gunneridae</taxon>
        <taxon>Pentapetalae</taxon>
        <taxon>asterids</taxon>
        <taxon>Cornales</taxon>
        <taxon>Nyssaceae</taxon>
        <taxon>Nyssa</taxon>
    </lineage>
</organism>
<protein>
    <recommendedName>
        <fullName evidence="4">Retrovirus-related Pol polyprotein from transposon TNT 1-94</fullName>
    </recommendedName>
</protein>
<evidence type="ECO:0000313" key="3">
    <source>
        <dbReference type="Proteomes" id="UP000325577"/>
    </source>
</evidence>
<dbReference type="Pfam" id="PF14223">
    <property type="entry name" value="Retrotran_gag_2"/>
    <property type="match status" value="1"/>
</dbReference>
<feature type="compositionally biased region" description="Low complexity" evidence="1">
    <location>
        <begin position="185"/>
        <end position="223"/>
    </location>
</feature>
<dbReference type="Proteomes" id="UP000325577">
    <property type="component" value="Linkage Group LG5"/>
</dbReference>
<reference evidence="2 3" key="1">
    <citation type="submission" date="2019-09" db="EMBL/GenBank/DDBJ databases">
        <title>A chromosome-level genome assembly of the Chinese tupelo Nyssa sinensis.</title>
        <authorList>
            <person name="Yang X."/>
            <person name="Kang M."/>
            <person name="Yang Y."/>
            <person name="Xiong H."/>
            <person name="Wang M."/>
            <person name="Zhang Z."/>
            <person name="Wang Z."/>
            <person name="Wu H."/>
            <person name="Ma T."/>
            <person name="Liu J."/>
            <person name="Xi Z."/>
        </authorList>
    </citation>
    <scope>NUCLEOTIDE SEQUENCE [LARGE SCALE GENOMIC DNA]</scope>
    <source>
        <strain evidence="2">J267</strain>
        <tissue evidence="2">Leaf</tissue>
    </source>
</reference>
<name>A0A5J4ZSY0_9ASTE</name>
<evidence type="ECO:0000256" key="1">
    <source>
        <dbReference type="SAM" id="MobiDB-lite"/>
    </source>
</evidence>
<dbReference type="PANTHER" id="PTHR47481:SF31">
    <property type="entry name" value="OS01G0873500 PROTEIN"/>
    <property type="match status" value="1"/>
</dbReference>
<dbReference type="AlphaFoldDB" id="A0A5J4ZSY0"/>
<sequence>MSRSHIVQLRNDFQRVKKDAAKSMKSYLDVIKQITNKLAATANLISDEEIVFVTLQGLPREYLSFKTAIRARETSITFEELSNLLLSKEINISMEELELNSPIGVSTALTAQKGSNQNYQGNYHNNRASSLPISLPSPPESLPSTPSPPLPHMVLPSHSSSTPSFPVNQASSFPHPTLPLNSLNPLASFPSSQSSSHQSPAASLNVAHSPSVPSSVPSYFNSY</sequence>
<proteinExistence type="predicted"/>
<evidence type="ECO:0008006" key="4">
    <source>
        <dbReference type="Google" id="ProtNLM"/>
    </source>
</evidence>
<evidence type="ECO:0000313" key="2">
    <source>
        <dbReference type="EMBL" id="KAA8520944.1"/>
    </source>
</evidence>
<feature type="compositionally biased region" description="Polar residues" evidence="1">
    <location>
        <begin position="116"/>
        <end position="128"/>
    </location>
</feature>
<keyword evidence="3" id="KW-1185">Reference proteome</keyword>
<accession>A0A5J4ZSY0</accession>
<dbReference type="EMBL" id="CM018048">
    <property type="protein sequence ID" value="KAA8520944.1"/>
    <property type="molecule type" value="Genomic_DNA"/>
</dbReference>
<feature type="region of interest" description="Disordered" evidence="1">
    <location>
        <begin position="116"/>
        <end position="223"/>
    </location>
</feature>
<gene>
    <name evidence="2" type="ORF">F0562_011617</name>
</gene>